<comment type="similarity">
    <text evidence="1 3">Belongs to the UDP-glycosyltransferase family.</text>
</comment>
<dbReference type="Gene3D" id="3.40.50.2000">
    <property type="entry name" value="Glycogen Phosphorylase B"/>
    <property type="match status" value="2"/>
</dbReference>
<evidence type="ECO:0000313" key="6">
    <source>
        <dbReference type="Proteomes" id="UP001187192"/>
    </source>
</evidence>
<evidence type="ECO:0000313" key="5">
    <source>
        <dbReference type="EMBL" id="GMN62871.1"/>
    </source>
</evidence>
<evidence type="ECO:0000256" key="3">
    <source>
        <dbReference type="RuleBase" id="RU003718"/>
    </source>
</evidence>
<keyword evidence="6" id="KW-1185">Reference proteome</keyword>
<dbReference type="CDD" id="cd03784">
    <property type="entry name" value="GT1_Gtf-like"/>
    <property type="match status" value="1"/>
</dbReference>
<organism evidence="5 6">
    <name type="scientific">Ficus carica</name>
    <name type="common">Common fig</name>
    <dbReference type="NCBI Taxonomy" id="3494"/>
    <lineage>
        <taxon>Eukaryota</taxon>
        <taxon>Viridiplantae</taxon>
        <taxon>Streptophyta</taxon>
        <taxon>Embryophyta</taxon>
        <taxon>Tracheophyta</taxon>
        <taxon>Spermatophyta</taxon>
        <taxon>Magnoliopsida</taxon>
        <taxon>eudicotyledons</taxon>
        <taxon>Gunneridae</taxon>
        <taxon>Pentapetalae</taxon>
        <taxon>rosids</taxon>
        <taxon>fabids</taxon>
        <taxon>Rosales</taxon>
        <taxon>Moraceae</taxon>
        <taxon>Ficeae</taxon>
        <taxon>Ficus</taxon>
    </lineage>
</organism>
<dbReference type="GO" id="GO:0080044">
    <property type="term" value="F:quercetin 7-O-glucosyltransferase activity"/>
    <property type="evidence" value="ECO:0007669"/>
    <property type="project" value="TreeGrafter"/>
</dbReference>
<dbReference type="InterPro" id="IPR002213">
    <property type="entry name" value="UDP_glucos_trans"/>
</dbReference>
<evidence type="ECO:0000256" key="1">
    <source>
        <dbReference type="ARBA" id="ARBA00009995"/>
    </source>
</evidence>
<dbReference type="PANTHER" id="PTHR11926">
    <property type="entry name" value="GLUCOSYL/GLUCURONOSYL TRANSFERASES"/>
    <property type="match status" value="1"/>
</dbReference>
<reference evidence="5" key="1">
    <citation type="submission" date="2023-07" db="EMBL/GenBank/DDBJ databases">
        <title>draft genome sequence of fig (Ficus carica).</title>
        <authorList>
            <person name="Takahashi T."/>
            <person name="Nishimura K."/>
        </authorList>
    </citation>
    <scope>NUCLEOTIDE SEQUENCE</scope>
</reference>
<dbReference type="EC" id="2.4.1.-" evidence="4"/>
<dbReference type="AlphaFoldDB" id="A0AA88J753"/>
<dbReference type="InterPro" id="IPR035595">
    <property type="entry name" value="UDP_glycos_trans_CS"/>
</dbReference>
<comment type="caution">
    <text evidence="5">The sequence shown here is derived from an EMBL/GenBank/DDBJ whole genome shotgun (WGS) entry which is preliminary data.</text>
</comment>
<keyword evidence="2 3" id="KW-0808">Transferase</keyword>
<dbReference type="SUPFAM" id="SSF53756">
    <property type="entry name" value="UDP-Glycosyltransferase/glycogen phosphorylase"/>
    <property type="match status" value="1"/>
</dbReference>
<accession>A0AA88J753</accession>
<dbReference type="EMBL" id="BTGU01000136">
    <property type="protein sequence ID" value="GMN62871.1"/>
    <property type="molecule type" value="Genomic_DNA"/>
</dbReference>
<name>A0AA88J753_FICCA</name>
<protein>
    <recommendedName>
        <fullName evidence="4">Glycosyltransferase</fullName>
        <ecNumber evidence="4">2.4.1.-</ecNumber>
    </recommendedName>
</protein>
<keyword evidence="3" id="KW-0328">Glycosyltransferase</keyword>
<dbReference type="Pfam" id="PF00201">
    <property type="entry name" value="UDPGT"/>
    <property type="match status" value="1"/>
</dbReference>
<evidence type="ECO:0000256" key="2">
    <source>
        <dbReference type="ARBA" id="ARBA00022679"/>
    </source>
</evidence>
<dbReference type="Proteomes" id="UP001187192">
    <property type="component" value="Unassembled WGS sequence"/>
</dbReference>
<sequence length="481" mass="53445">MTHHLRFLVVTYPAQGHINPALQFAKRLAGTGADVTFVTTHSAHCKMANGSPPTSPNGVSISHAPFFDGYEDGFKPGDDVVHYLSELRRRGSKAISDLVVSAASEGRPYTCLVYTLLLPWAALAAEELGLPSILLWIQPATVFDIYYYYFHGYGDIITENSTKDPSSEESRTTLPGLPWKFTLRDLPSFMDAANTYSFAIPLFKEQFEIFDLKIKNPKILINTFDELEPEALKAIRELKMIGIGPLIPSAFLDEKDSSDTSFGGDLFLRSKDEDQNYIEWLNSKPEGSVVYVSFGSIAVLSRIQMEEIGKGLLDSGRPFLWVIREKAKKDDGEVEKLSCQEELEKVGKIVPWCCQVEVLSNSSLGCFVTHCGWNSTLESLVCGVPVVAFPQWTDQGTNAKLIEDVWGTGVRVRPDEEGMVGSEEIKRCLEIVMQGNGLMRSNAKKWKDLAREAAKDGGSSDRNLKEFVADVARGDHHIFLD</sequence>
<dbReference type="PROSITE" id="PS00375">
    <property type="entry name" value="UDPGT"/>
    <property type="match status" value="1"/>
</dbReference>
<proteinExistence type="inferred from homology"/>
<dbReference type="Gramene" id="FCD_00021461-RA">
    <property type="protein sequence ID" value="FCD_00021461-RA:cds"/>
    <property type="gene ID" value="FCD_00021461"/>
</dbReference>
<dbReference type="PANTHER" id="PTHR11926:SF870">
    <property type="entry name" value="UDP-GLYCOSYLTRANSFERASE 75B1"/>
    <property type="match status" value="1"/>
</dbReference>
<dbReference type="GO" id="GO:0080043">
    <property type="term" value="F:quercetin 3-O-glucosyltransferase activity"/>
    <property type="evidence" value="ECO:0007669"/>
    <property type="project" value="TreeGrafter"/>
</dbReference>
<evidence type="ECO:0000256" key="4">
    <source>
        <dbReference type="RuleBase" id="RU362057"/>
    </source>
</evidence>
<gene>
    <name evidence="5" type="ORF">TIFTF001_031915</name>
</gene>
<dbReference type="FunFam" id="3.40.50.2000:FF:000019">
    <property type="entry name" value="Glycosyltransferase"/>
    <property type="match status" value="1"/>
</dbReference>